<dbReference type="Proteomes" id="UP001500460">
    <property type="component" value="Unassembled WGS sequence"/>
</dbReference>
<dbReference type="Gene3D" id="3.50.50.100">
    <property type="match status" value="1"/>
</dbReference>
<gene>
    <name evidence="2" type="ORF">GCM10010421_46820</name>
</gene>
<accession>A0ABN3K4E3</accession>
<organism evidence="2 3">
    <name type="scientific">Streptomyces glaucus</name>
    <dbReference type="NCBI Taxonomy" id="284029"/>
    <lineage>
        <taxon>Bacteria</taxon>
        <taxon>Bacillati</taxon>
        <taxon>Actinomycetota</taxon>
        <taxon>Actinomycetes</taxon>
        <taxon>Kitasatosporales</taxon>
        <taxon>Streptomycetaceae</taxon>
        <taxon>Streptomyces</taxon>
    </lineage>
</organism>
<reference evidence="2 3" key="1">
    <citation type="journal article" date="2019" name="Int. J. Syst. Evol. Microbiol.">
        <title>The Global Catalogue of Microorganisms (GCM) 10K type strain sequencing project: providing services to taxonomists for standard genome sequencing and annotation.</title>
        <authorList>
            <consortium name="The Broad Institute Genomics Platform"/>
            <consortium name="The Broad Institute Genome Sequencing Center for Infectious Disease"/>
            <person name="Wu L."/>
            <person name="Ma J."/>
        </authorList>
    </citation>
    <scope>NUCLEOTIDE SEQUENCE [LARGE SCALE GENOMIC DNA]</scope>
    <source>
        <strain evidence="2 3">JCM 6922</strain>
    </source>
</reference>
<evidence type="ECO:0000313" key="2">
    <source>
        <dbReference type="EMBL" id="GAA2449178.1"/>
    </source>
</evidence>
<comment type="caution">
    <text evidence="2">The sequence shown here is derived from an EMBL/GenBank/DDBJ whole genome shotgun (WGS) entry which is preliminary data.</text>
</comment>
<feature type="region of interest" description="Disordered" evidence="1">
    <location>
        <begin position="23"/>
        <end position="49"/>
    </location>
</feature>
<evidence type="ECO:0000313" key="3">
    <source>
        <dbReference type="Proteomes" id="UP001500460"/>
    </source>
</evidence>
<dbReference type="SUPFAM" id="SSF51905">
    <property type="entry name" value="FAD/NAD(P)-binding domain"/>
    <property type="match status" value="1"/>
</dbReference>
<sequence length="103" mass="10519">MAAPVRHGARPLGPGAVRELAVREQGGRERGRASAADPSAAGPAVDERGRIVTDAALRSVSHPEGYAIGDAAAIRRGRMFLAPTACPLPGTASTNPRPPSGFL</sequence>
<protein>
    <recommendedName>
        <fullName evidence="4">FAD/NAD(P)-binding domain-containing protein</fullName>
    </recommendedName>
</protein>
<proteinExistence type="predicted"/>
<feature type="compositionally biased region" description="Low complexity" evidence="1">
    <location>
        <begin position="33"/>
        <end position="44"/>
    </location>
</feature>
<feature type="compositionally biased region" description="Basic and acidic residues" evidence="1">
    <location>
        <begin position="23"/>
        <end position="32"/>
    </location>
</feature>
<keyword evidence="3" id="KW-1185">Reference proteome</keyword>
<dbReference type="EMBL" id="BAAATK010000035">
    <property type="protein sequence ID" value="GAA2449178.1"/>
    <property type="molecule type" value="Genomic_DNA"/>
</dbReference>
<dbReference type="InterPro" id="IPR036188">
    <property type="entry name" value="FAD/NAD-bd_sf"/>
</dbReference>
<name>A0ABN3K4E3_9ACTN</name>
<evidence type="ECO:0000256" key="1">
    <source>
        <dbReference type="SAM" id="MobiDB-lite"/>
    </source>
</evidence>
<evidence type="ECO:0008006" key="4">
    <source>
        <dbReference type="Google" id="ProtNLM"/>
    </source>
</evidence>